<keyword evidence="2" id="KW-1185">Reference proteome</keyword>
<gene>
    <name evidence="1" type="ORF">SMSP2_01157</name>
</gene>
<organism evidence="1 2">
    <name type="scientific">Limihaloglobus sulfuriphilus</name>
    <dbReference type="NCBI Taxonomy" id="1851148"/>
    <lineage>
        <taxon>Bacteria</taxon>
        <taxon>Pseudomonadati</taxon>
        <taxon>Planctomycetota</taxon>
        <taxon>Phycisphaerae</taxon>
        <taxon>Sedimentisphaerales</taxon>
        <taxon>Sedimentisphaeraceae</taxon>
        <taxon>Limihaloglobus</taxon>
    </lineage>
</organism>
<dbReference type="Proteomes" id="UP000188181">
    <property type="component" value="Chromosome"/>
</dbReference>
<protein>
    <recommendedName>
        <fullName evidence="3">DUF4292 domain-containing protein</fullName>
    </recommendedName>
</protein>
<evidence type="ECO:0000313" key="2">
    <source>
        <dbReference type="Proteomes" id="UP000188181"/>
    </source>
</evidence>
<dbReference type="STRING" id="1851148.SMSP2_01157"/>
<dbReference type="RefSeq" id="WP_146683034.1">
    <property type="nucleotide sequence ID" value="NZ_CP019646.1"/>
</dbReference>
<reference evidence="2" key="1">
    <citation type="submission" date="2017-02" db="EMBL/GenBank/DDBJ databases">
        <title>Comparative genomics and description of representatives of a novel lineage of planctomycetes thriving in anoxic sediments.</title>
        <authorList>
            <person name="Spring S."/>
            <person name="Bunk B."/>
            <person name="Sproer C."/>
        </authorList>
    </citation>
    <scope>NUCLEOTIDE SEQUENCE [LARGE SCALE GENOMIC DNA]</scope>
    <source>
        <strain evidence="2">SM-Chi-D1</strain>
    </source>
</reference>
<dbReference type="AlphaFoldDB" id="A0A1Q2MDL6"/>
<sequence length="275" mass="31949">MKIKITVSILISIFLLGCGQQFEKSERKYNSSMNFLAKQKASAVPFKAQGSGRAEFIDADGEKNMENITRIDVIFNPPNKLYVSMDHLLQKSAVSLGLTGHEFWIWSRFRDRNDIYWGQQNMLVMDNRLPVGLRPEAFLECLGHVNYEKEEELFVSDELSIGIGNGRGQMVKALEFSPDDHTLRRIGYFNSENNLIMLCELDDYRPVSLESEYILPRKIRLYFYKRQSELSIKLDKITLVDPEDEKYSRAFNMPSKDRVKEVYLLTESGEFIQEK</sequence>
<evidence type="ECO:0008006" key="3">
    <source>
        <dbReference type="Google" id="ProtNLM"/>
    </source>
</evidence>
<proteinExistence type="predicted"/>
<evidence type="ECO:0000313" key="1">
    <source>
        <dbReference type="EMBL" id="AQQ70796.1"/>
    </source>
</evidence>
<accession>A0A1Q2MDL6</accession>
<dbReference type="KEGG" id="pbas:SMSP2_01157"/>
<dbReference type="EMBL" id="CP019646">
    <property type="protein sequence ID" value="AQQ70796.1"/>
    <property type="molecule type" value="Genomic_DNA"/>
</dbReference>
<name>A0A1Q2MDL6_9BACT</name>
<dbReference type="PROSITE" id="PS51257">
    <property type="entry name" value="PROKAR_LIPOPROTEIN"/>
    <property type="match status" value="1"/>
</dbReference>